<protein>
    <recommendedName>
        <fullName evidence="2">BrxA/BrxB family bacilliredoxin</fullName>
    </recommendedName>
</protein>
<proteinExistence type="predicted"/>
<evidence type="ECO:0008006" key="2">
    <source>
        <dbReference type="Google" id="ProtNLM"/>
    </source>
</evidence>
<reference evidence="1" key="1">
    <citation type="submission" date="2018-05" db="EMBL/GenBank/DDBJ databases">
        <authorList>
            <person name="Lanie J.A."/>
            <person name="Ng W.-L."/>
            <person name="Kazmierczak K.M."/>
            <person name="Andrzejewski T.M."/>
            <person name="Davidsen T.M."/>
            <person name="Wayne K.J."/>
            <person name="Tettelin H."/>
            <person name="Glass J.I."/>
            <person name="Rusch D."/>
            <person name="Podicherti R."/>
            <person name="Tsui H.-C.T."/>
            <person name="Winkler M.E."/>
        </authorList>
    </citation>
    <scope>NUCLEOTIDE SEQUENCE</scope>
</reference>
<dbReference type="Pfam" id="PF06491">
    <property type="entry name" value="Disulph_isomer"/>
    <property type="match status" value="1"/>
</dbReference>
<evidence type="ECO:0000313" key="1">
    <source>
        <dbReference type="EMBL" id="SVA89605.1"/>
    </source>
</evidence>
<dbReference type="PANTHER" id="PTHR40052">
    <property type="entry name" value="UPF0403 PROTEIN YQIW-RELATED"/>
    <property type="match status" value="1"/>
</dbReference>
<sequence length="170" mass="18488">MNYVDEIVYAIEEGNSFFNLKSKGDFFMYPEFMIAPFRAELTQLGVKECRTGEEVDAAVANTNGTVMVIVNSVCGCAAGRARPGIALALQHSVKPESVVTVFAGADIEATERARKHFSGYAPSSPSVALLRNGKVVYMLERHQIENQEAPEIAQQLMAAFDKHCASVPVS</sequence>
<dbReference type="Gene3D" id="3.40.30.10">
    <property type="entry name" value="Glutaredoxin"/>
    <property type="match status" value="1"/>
</dbReference>
<dbReference type="PANTHER" id="PTHR40052:SF2">
    <property type="entry name" value="BACILLIREDOXIN BRXA"/>
    <property type="match status" value="1"/>
</dbReference>
<dbReference type="NCBIfam" id="TIGR04191">
    <property type="entry name" value="YphP_YqiW"/>
    <property type="match status" value="1"/>
</dbReference>
<dbReference type="AlphaFoldDB" id="A0A381ZJZ1"/>
<organism evidence="1">
    <name type="scientific">marine metagenome</name>
    <dbReference type="NCBI Taxonomy" id="408172"/>
    <lineage>
        <taxon>unclassified sequences</taxon>
        <taxon>metagenomes</taxon>
        <taxon>ecological metagenomes</taxon>
    </lineage>
</organism>
<gene>
    <name evidence="1" type="ORF">METZ01_LOCUS142459</name>
</gene>
<dbReference type="InterPro" id="IPR009474">
    <property type="entry name" value="BrxB/BrxA"/>
</dbReference>
<accession>A0A381ZJZ1</accession>
<name>A0A381ZJZ1_9ZZZZ</name>
<dbReference type="EMBL" id="UINC01021635">
    <property type="protein sequence ID" value="SVA89605.1"/>
    <property type="molecule type" value="Genomic_DNA"/>
</dbReference>